<evidence type="ECO:0000313" key="2">
    <source>
        <dbReference type="Proteomes" id="UP000189704"/>
    </source>
</evidence>
<keyword evidence="2" id="KW-1185">Reference proteome</keyword>
<dbReference type="OrthoDB" id="9632666at2759"/>
<accession>A0A3Q0DY67</accession>
<reference evidence="3" key="1">
    <citation type="submission" date="2025-08" db="UniProtKB">
        <authorList>
            <consortium name="RefSeq"/>
        </authorList>
    </citation>
    <scope>IDENTIFICATION</scope>
</reference>
<dbReference type="RefSeq" id="XP_021566975.1">
    <property type="nucleotide sequence ID" value="XM_021711300.1"/>
</dbReference>
<dbReference type="GeneID" id="103258202"/>
<organism evidence="2 3">
    <name type="scientific">Carlito syrichta</name>
    <name type="common">Philippine tarsier</name>
    <name type="synonym">Tarsius syrichta</name>
    <dbReference type="NCBI Taxonomy" id="1868482"/>
    <lineage>
        <taxon>Eukaryota</taxon>
        <taxon>Metazoa</taxon>
        <taxon>Chordata</taxon>
        <taxon>Craniata</taxon>
        <taxon>Vertebrata</taxon>
        <taxon>Euteleostomi</taxon>
        <taxon>Mammalia</taxon>
        <taxon>Eutheria</taxon>
        <taxon>Euarchontoglires</taxon>
        <taxon>Primates</taxon>
        <taxon>Haplorrhini</taxon>
        <taxon>Tarsiiformes</taxon>
        <taxon>Tarsiidae</taxon>
        <taxon>Carlito</taxon>
    </lineage>
</organism>
<evidence type="ECO:0000313" key="3">
    <source>
        <dbReference type="RefSeq" id="XP_021566975.1"/>
    </source>
</evidence>
<dbReference type="InterPro" id="IPR040874">
    <property type="entry name" value="DUF5551"/>
</dbReference>
<dbReference type="AlphaFoldDB" id="A0A3Q0DY67"/>
<evidence type="ECO:0000256" key="1">
    <source>
        <dbReference type="SAM" id="MobiDB-lite"/>
    </source>
</evidence>
<feature type="region of interest" description="Disordered" evidence="1">
    <location>
        <begin position="118"/>
        <end position="169"/>
    </location>
</feature>
<protein>
    <submittedName>
        <fullName evidence="3">Uncharacterized protein</fullName>
    </submittedName>
</protein>
<dbReference type="CTD" id="102897648"/>
<proteinExistence type="predicted"/>
<dbReference type="KEGG" id="csyr:103258202"/>
<feature type="compositionally biased region" description="Basic and acidic residues" evidence="1">
    <location>
        <begin position="17"/>
        <end position="27"/>
    </location>
</feature>
<dbReference type="Proteomes" id="UP000189704">
    <property type="component" value="Unplaced"/>
</dbReference>
<feature type="compositionally biased region" description="Polar residues" evidence="1">
    <location>
        <begin position="1"/>
        <end position="10"/>
    </location>
</feature>
<name>A0A3Q0DY67_CARSF</name>
<gene>
    <name evidence="3" type="primary">CUNH10orf113</name>
</gene>
<sequence length="169" mass="19089">MPAASSSDVSGNRLPRSRIDKSERRPYSTESTVSEISEYIGCPLAYMRNNVCVLQISQSFFSWYAEMYIPDVNRPGEPEWRAEKGLRPPGELVGETRRLQNCPTQARWLQRVSLSPHKPSIQAAPEPDPGNWAKSPRLSLGPEGITRGNHGFKFQGIKEKFSISKRSRK</sequence>
<feature type="region of interest" description="Disordered" evidence="1">
    <location>
        <begin position="1"/>
        <end position="30"/>
    </location>
</feature>
<dbReference type="Pfam" id="PF17705">
    <property type="entry name" value="DUF5551"/>
    <property type="match status" value="1"/>
</dbReference>